<dbReference type="GO" id="GO:0046512">
    <property type="term" value="P:sphingosine biosynthetic process"/>
    <property type="evidence" value="ECO:0007669"/>
    <property type="project" value="TreeGrafter"/>
</dbReference>
<reference evidence="2 3" key="2">
    <citation type="submission" date="2018-10" db="EMBL/GenBank/DDBJ databases">
        <authorList>
            <consortium name="Pathogen Informatics"/>
        </authorList>
    </citation>
    <scope>NUCLEOTIDE SEQUENCE [LARGE SCALE GENOMIC DNA]</scope>
</reference>
<dbReference type="GO" id="GO:0004143">
    <property type="term" value="F:ATP-dependent diacylglycerol kinase activity"/>
    <property type="evidence" value="ECO:0007669"/>
    <property type="project" value="TreeGrafter"/>
</dbReference>
<dbReference type="AlphaFoldDB" id="A0A158QAP2"/>
<dbReference type="InterPro" id="IPR017438">
    <property type="entry name" value="ATP-NAD_kinase_N"/>
</dbReference>
<gene>
    <name evidence="2" type="ORF">EVEC_LOCUS5725</name>
</gene>
<name>A0A158QAP2_ENTVE</name>
<dbReference type="Gene3D" id="3.40.50.10330">
    <property type="entry name" value="Probable inorganic polyphosphate/atp-NAD kinase, domain 1"/>
    <property type="match status" value="1"/>
</dbReference>
<dbReference type="WBParaSite" id="EVEC_0000611401-mRNA-1">
    <property type="protein sequence ID" value="EVEC_0000611401-mRNA-1"/>
    <property type="gene ID" value="EVEC_0000611401"/>
</dbReference>
<organism evidence="4">
    <name type="scientific">Enterobius vermicularis</name>
    <name type="common">Human pinworm</name>
    <dbReference type="NCBI Taxonomy" id="51028"/>
    <lineage>
        <taxon>Eukaryota</taxon>
        <taxon>Metazoa</taxon>
        <taxon>Ecdysozoa</taxon>
        <taxon>Nematoda</taxon>
        <taxon>Chromadorea</taxon>
        <taxon>Rhabditida</taxon>
        <taxon>Spirurina</taxon>
        <taxon>Oxyuridomorpha</taxon>
        <taxon>Oxyuroidea</taxon>
        <taxon>Oxyuridae</taxon>
        <taxon>Enterobius</taxon>
    </lineage>
</organism>
<dbReference type="GO" id="GO:0016020">
    <property type="term" value="C:membrane"/>
    <property type="evidence" value="ECO:0007669"/>
    <property type="project" value="TreeGrafter"/>
</dbReference>
<feature type="domain" description="DAGKc" evidence="1">
    <location>
        <begin position="51"/>
        <end position="143"/>
    </location>
</feature>
<dbReference type="OrthoDB" id="9979394at2759"/>
<evidence type="ECO:0000313" key="3">
    <source>
        <dbReference type="Proteomes" id="UP000274131"/>
    </source>
</evidence>
<evidence type="ECO:0000259" key="1">
    <source>
        <dbReference type="PROSITE" id="PS50146"/>
    </source>
</evidence>
<dbReference type="EMBL" id="UXUI01008247">
    <property type="protein sequence ID" value="VDD90974.1"/>
    <property type="molecule type" value="Genomic_DNA"/>
</dbReference>
<protein>
    <submittedName>
        <fullName evidence="4">DAGKc domain-containing protein</fullName>
    </submittedName>
</protein>
<dbReference type="PROSITE" id="PS50146">
    <property type="entry name" value="DAGK"/>
    <property type="match status" value="1"/>
</dbReference>
<dbReference type="InterPro" id="IPR001206">
    <property type="entry name" value="Diacylglycerol_kinase_cat_dom"/>
</dbReference>
<evidence type="ECO:0000313" key="4">
    <source>
        <dbReference type="WBParaSite" id="EVEC_0000611401-mRNA-1"/>
    </source>
</evidence>
<dbReference type="InterPro" id="IPR050187">
    <property type="entry name" value="Lipid_Phosphate_FormReg"/>
</dbReference>
<accession>A0A158QAP2</accession>
<dbReference type="SUPFAM" id="SSF111331">
    <property type="entry name" value="NAD kinase/diacylglycerol kinase-like"/>
    <property type="match status" value="1"/>
</dbReference>
<reference evidence="4" key="1">
    <citation type="submission" date="2016-04" db="UniProtKB">
        <authorList>
            <consortium name="WormBaseParasite"/>
        </authorList>
    </citation>
    <scope>IDENTIFICATION</scope>
</reference>
<proteinExistence type="predicted"/>
<keyword evidence="3" id="KW-1185">Reference proteome</keyword>
<dbReference type="PANTHER" id="PTHR12358">
    <property type="entry name" value="SPHINGOSINE KINASE"/>
    <property type="match status" value="1"/>
</dbReference>
<dbReference type="GO" id="GO:0046513">
    <property type="term" value="P:ceramide biosynthetic process"/>
    <property type="evidence" value="ECO:0007669"/>
    <property type="project" value="TreeGrafter"/>
</dbReference>
<dbReference type="GO" id="GO:0005739">
    <property type="term" value="C:mitochondrion"/>
    <property type="evidence" value="ECO:0007669"/>
    <property type="project" value="TreeGrafter"/>
</dbReference>
<dbReference type="GO" id="GO:0001729">
    <property type="term" value="F:ceramide kinase activity"/>
    <property type="evidence" value="ECO:0007669"/>
    <property type="project" value="TreeGrafter"/>
</dbReference>
<dbReference type="STRING" id="51028.A0A158QAP2"/>
<dbReference type="InterPro" id="IPR016064">
    <property type="entry name" value="NAD/diacylglycerol_kinase_sf"/>
</dbReference>
<dbReference type="Proteomes" id="UP000274131">
    <property type="component" value="Unassembled WGS sequence"/>
</dbReference>
<sequence length="420" mass="47647">MVFKNVVKVGNTLWNHKKKSAAGAVALQGDVRAFYARQAVKYGRESLSSEERPRRVTVLANIYANNGRVFEKFATNALPLLHLGGLEVTVIEVQLENLAAEIDKTEADALYIVGGDGTLSCALSGIFKKYDIAPLPIGVFPGGDNNRSLLSLVPEVFSLGEKDVRKFCESAMALIEEKKRTVSEGSNEGQQFSRPIYGLSDFHTGWFLYIELRKKKMWYWGRIKRRFAYFWEMLKHSPVPIHISASYEEFCPGCNSCRPPVVSSEKPQWKWWYFIFGSPVHKTPPQDFSEISNENCHKLHTVDLVGTDTIAETDTSKIVVRTGGSKMNRFDVMREGWKRCKMGKAVTSADPMKFYEHVLEANAVTFALDKLPELVRKFSVFGEVYEVTDDLLNKRVRFEVTNKKLDIYLPTCVRVEISEV</sequence>
<dbReference type="Pfam" id="PF00781">
    <property type="entry name" value="DAGK_cat"/>
    <property type="match status" value="1"/>
</dbReference>
<evidence type="ECO:0000313" key="2">
    <source>
        <dbReference type="EMBL" id="VDD90974.1"/>
    </source>
</evidence>
<dbReference type="PANTHER" id="PTHR12358:SF31">
    <property type="entry name" value="ACYLGLYCEROL KINASE, MITOCHONDRIAL"/>
    <property type="match status" value="1"/>
</dbReference>
<dbReference type="GO" id="GO:0047620">
    <property type="term" value="F:acylglycerol kinase activity"/>
    <property type="evidence" value="ECO:0007669"/>
    <property type="project" value="TreeGrafter"/>
</dbReference>